<dbReference type="EMBL" id="FNBE01000012">
    <property type="protein sequence ID" value="SDG47588.1"/>
    <property type="molecule type" value="Genomic_DNA"/>
</dbReference>
<gene>
    <name evidence="2" type="ORF">SAMN05216377_11265</name>
</gene>
<proteinExistence type="predicted"/>
<organism evidence="2 3">
    <name type="scientific">Pseudonocardia oroxyli</name>
    <dbReference type="NCBI Taxonomy" id="366584"/>
    <lineage>
        <taxon>Bacteria</taxon>
        <taxon>Bacillati</taxon>
        <taxon>Actinomycetota</taxon>
        <taxon>Actinomycetes</taxon>
        <taxon>Pseudonocardiales</taxon>
        <taxon>Pseudonocardiaceae</taxon>
        <taxon>Pseudonocardia</taxon>
    </lineage>
</organism>
<accession>A0A1G7UJR8</accession>
<evidence type="ECO:0000313" key="3">
    <source>
        <dbReference type="Proteomes" id="UP000198967"/>
    </source>
</evidence>
<keyword evidence="1" id="KW-1133">Transmembrane helix</keyword>
<evidence type="ECO:0000313" key="2">
    <source>
        <dbReference type="EMBL" id="SDG47588.1"/>
    </source>
</evidence>
<feature type="transmembrane region" description="Helical" evidence="1">
    <location>
        <begin position="28"/>
        <end position="49"/>
    </location>
</feature>
<dbReference type="STRING" id="366584.SAMN05216377_11265"/>
<sequence length="124" mass="13208">MSKVLLRVAQIVGVLVLAGIAVSVVVGLLQWVIGLAVLVAIPVGGYWIYKQVSGKKQAPPVVAAPQAKALAKGAGDRRSQLESRAVMDASGRCGWCGQAELHKDEYGFPTTPLRYHRAEIDAML</sequence>
<dbReference type="AlphaFoldDB" id="A0A1G7UJR8"/>
<dbReference type="Proteomes" id="UP000198967">
    <property type="component" value="Unassembled WGS sequence"/>
</dbReference>
<keyword evidence="1" id="KW-0812">Transmembrane</keyword>
<keyword evidence="1" id="KW-0472">Membrane</keyword>
<keyword evidence="3" id="KW-1185">Reference proteome</keyword>
<dbReference type="RefSeq" id="WP_093086469.1">
    <property type="nucleotide sequence ID" value="NZ_FNBE01000012.1"/>
</dbReference>
<protein>
    <submittedName>
        <fullName evidence="2">Uncharacterized protein</fullName>
    </submittedName>
</protein>
<name>A0A1G7UJR8_PSEOR</name>
<dbReference type="OrthoDB" id="3579753at2"/>
<reference evidence="2 3" key="1">
    <citation type="submission" date="2016-10" db="EMBL/GenBank/DDBJ databases">
        <authorList>
            <person name="de Groot N.N."/>
        </authorList>
    </citation>
    <scope>NUCLEOTIDE SEQUENCE [LARGE SCALE GENOMIC DNA]</scope>
    <source>
        <strain evidence="2 3">CGMCC 4.3143</strain>
    </source>
</reference>
<evidence type="ECO:0000256" key="1">
    <source>
        <dbReference type="SAM" id="Phobius"/>
    </source>
</evidence>